<name>A0AAD7XIL3_9STRA</name>
<protein>
    <recommendedName>
        <fullName evidence="4">Sulfotransferase domain-containing protein</fullName>
    </recommendedName>
</protein>
<evidence type="ECO:0000256" key="3">
    <source>
        <dbReference type="PIRSR" id="PIRSR637359-2"/>
    </source>
</evidence>
<proteinExistence type="predicted"/>
<organism evidence="5 6">
    <name type="scientific">Chrysophaeum taylorii</name>
    <dbReference type="NCBI Taxonomy" id="2483200"/>
    <lineage>
        <taxon>Eukaryota</taxon>
        <taxon>Sar</taxon>
        <taxon>Stramenopiles</taxon>
        <taxon>Ochrophyta</taxon>
        <taxon>Pelagophyceae</taxon>
        <taxon>Pelagomonadales</taxon>
        <taxon>Pelagomonadaceae</taxon>
        <taxon>Chrysophaeum</taxon>
    </lineage>
</organism>
<gene>
    <name evidence="5" type="ORF">CTAYLR_001498</name>
</gene>
<evidence type="ECO:0000256" key="1">
    <source>
        <dbReference type="ARBA" id="ARBA00022679"/>
    </source>
</evidence>
<dbReference type="PANTHER" id="PTHR10605:SF56">
    <property type="entry name" value="BIFUNCTIONAL HEPARAN SULFATE N-DEACETYLASE_N-SULFOTRANSFERASE"/>
    <property type="match status" value="1"/>
</dbReference>
<dbReference type="AlphaFoldDB" id="A0AAD7XIL3"/>
<dbReference type="PANTHER" id="PTHR10605">
    <property type="entry name" value="HEPARAN SULFATE SULFOTRANSFERASE"/>
    <property type="match status" value="1"/>
</dbReference>
<feature type="binding site" evidence="3">
    <location>
        <position position="92"/>
    </location>
    <ligand>
        <name>3'-phosphoadenylyl sulfate</name>
        <dbReference type="ChEBI" id="CHEBI:58339"/>
    </ligand>
</feature>
<feature type="domain" description="Sulfotransferase" evidence="4">
    <location>
        <begin position="69"/>
        <end position="201"/>
    </location>
</feature>
<accession>A0AAD7XIL3</accession>
<dbReference type="EMBL" id="JAQMWT010000362">
    <property type="protein sequence ID" value="KAJ8602985.1"/>
    <property type="molecule type" value="Genomic_DNA"/>
</dbReference>
<dbReference type="InterPro" id="IPR000863">
    <property type="entry name" value="Sulfotransferase_dom"/>
</dbReference>
<dbReference type="InterPro" id="IPR027417">
    <property type="entry name" value="P-loop_NTPase"/>
</dbReference>
<reference evidence="5" key="1">
    <citation type="submission" date="2023-01" db="EMBL/GenBank/DDBJ databases">
        <title>Metagenome sequencing of chrysophaentin producing Chrysophaeum taylorii.</title>
        <authorList>
            <person name="Davison J."/>
            <person name="Bewley C."/>
        </authorList>
    </citation>
    <scope>NUCLEOTIDE SEQUENCE</scope>
    <source>
        <strain evidence="5">NIES-1699</strain>
    </source>
</reference>
<sequence>MFSMLTYTMELCGPILTSKETHFWDAVALQHRNFSLPDYFKFFPKPNCLDASPNHLSIPLVPYILGQSMPITVRPAVKLIAVLREPIARELSLYNHERANGYDWWVAPGICSASGSETFEQFANCQLASYRTLNVSIAQYDDAQRVLFREFLYGIWKGLYVPHLDAWRRSFSRRQLYVMSYDTLSTPEEMATNLAKFLGLYPLERKVWLPARNTQKRERREYTKQYTITCAIRDDLQAVFEPWNDRLYRTLRVDQQLALAPEHEPPFPEFGLHPCDDARLS</sequence>
<dbReference type="InterPro" id="IPR037359">
    <property type="entry name" value="NST/OST"/>
</dbReference>
<dbReference type="Proteomes" id="UP001230188">
    <property type="component" value="Unassembled WGS sequence"/>
</dbReference>
<evidence type="ECO:0000313" key="5">
    <source>
        <dbReference type="EMBL" id="KAJ8602985.1"/>
    </source>
</evidence>
<dbReference type="SUPFAM" id="SSF52540">
    <property type="entry name" value="P-loop containing nucleoside triphosphate hydrolases"/>
    <property type="match status" value="1"/>
</dbReference>
<evidence type="ECO:0000259" key="4">
    <source>
        <dbReference type="Pfam" id="PF00685"/>
    </source>
</evidence>
<keyword evidence="2" id="KW-0325">Glycoprotein</keyword>
<feature type="binding site" evidence="3">
    <location>
        <position position="84"/>
    </location>
    <ligand>
        <name>3'-phosphoadenylyl sulfate</name>
        <dbReference type="ChEBI" id="CHEBI:58339"/>
    </ligand>
</feature>
<keyword evidence="6" id="KW-1185">Reference proteome</keyword>
<keyword evidence="1" id="KW-0808">Transferase</keyword>
<dbReference type="Gene3D" id="3.40.50.300">
    <property type="entry name" value="P-loop containing nucleotide triphosphate hydrolases"/>
    <property type="match status" value="1"/>
</dbReference>
<dbReference type="GO" id="GO:0008146">
    <property type="term" value="F:sulfotransferase activity"/>
    <property type="evidence" value="ECO:0007669"/>
    <property type="project" value="InterPro"/>
</dbReference>
<evidence type="ECO:0000256" key="2">
    <source>
        <dbReference type="ARBA" id="ARBA00023180"/>
    </source>
</evidence>
<evidence type="ECO:0000313" key="6">
    <source>
        <dbReference type="Proteomes" id="UP001230188"/>
    </source>
</evidence>
<dbReference type="Pfam" id="PF00685">
    <property type="entry name" value="Sulfotransfer_1"/>
    <property type="match status" value="1"/>
</dbReference>
<comment type="caution">
    <text evidence="5">The sequence shown here is derived from an EMBL/GenBank/DDBJ whole genome shotgun (WGS) entry which is preliminary data.</text>
</comment>